<name>A0A0F9CPG0_9ZZZZ</name>
<feature type="non-terminal residue" evidence="1">
    <location>
        <position position="1"/>
    </location>
</feature>
<comment type="caution">
    <text evidence="1">The sequence shown here is derived from an EMBL/GenBank/DDBJ whole genome shotgun (WGS) entry which is preliminary data.</text>
</comment>
<evidence type="ECO:0000313" key="1">
    <source>
        <dbReference type="EMBL" id="KKL28297.1"/>
    </source>
</evidence>
<accession>A0A0F9CPG0</accession>
<gene>
    <name evidence="1" type="ORF">LCGC14_2376560</name>
</gene>
<dbReference type="EMBL" id="LAZR01035148">
    <property type="protein sequence ID" value="KKL28297.1"/>
    <property type="molecule type" value="Genomic_DNA"/>
</dbReference>
<sequence length="163" mass="18697">YSESSTVTIYIYSTRAICQGDCLPDSITGETEAVIKDRTVACLCRYRPPLGFSPSPIRHRPSHTERPPLRTKWRRPHDDTVVHSKHHLSFYPFLSVFTTADIGGTCADNERRVDAAAKHGCEGPPFISSEVFHFLLCYVQFTFQLFQRNALRFDEEEQDDKEL</sequence>
<proteinExistence type="predicted"/>
<reference evidence="1" key="1">
    <citation type="journal article" date="2015" name="Nature">
        <title>Complex archaea that bridge the gap between prokaryotes and eukaryotes.</title>
        <authorList>
            <person name="Spang A."/>
            <person name="Saw J.H."/>
            <person name="Jorgensen S.L."/>
            <person name="Zaremba-Niedzwiedzka K."/>
            <person name="Martijn J."/>
            <person name="Lind A.E."/>
            <person name="van Eijk R."/>
            <person name="Schleper C."/>
            <person name="Guy L."/>
            <person name="Ettema T.J."/>
        </authorList>
    </citation>
    <scope>NUCLEOTIDE SEQUENCE</scope>
</reference>
<organism evidence="1">
    <name type="scientific">marine sediment metagenome</name>
    <dbReference type="NCBI Taxonomy" id="412755"/>
    <lineage>
        <taxon>unclassified sequences</taxon>
        <taxon>metagenomes</taxon>
        <taxon>ecological metagenomes</taxon>
    </lineage>
</organism>
<protein>
    <submittedName>
        <fullName evidence="1">Uncharacterized protein</fullName>
    </submittedName>
</protein>
<dbReference type="AlphaFoldDB" id="A0A0F9CPG0"/>